<keyword evidence="2" id="KW-1185">Reference proteome</keyword>
<dbReference type="EMBL" id="PXOH01000009">
    <property type="protein sequence ID" value="PSF37390.1"/>
    <property type="molecule type" value="Genomic_DNA"/>
</dbReference>
<evidence type="ECO:0000313" key="2">
    <source>
        <dbReference type="Proteomes" id="UP000239001"/>
    </source>
</evidence>
<protein>
    <submittedName>
        <fullName evidence="1">Uncharacterized protein</fullName>
    </submittedName>
</protein>
<gene>
    <name evidence="1" type="ORF">C7H19_10715</name>
</gene>
<reference evidence="1 2" key="1">
    <citation type="submission" date="2018-03" db="EMBL/GenBank/DDBJ databases">
        <title>The ancient ancestry and fast evolution of plastids.</title>
        <authorList>
            <person name="Moore K.R."/>
            <person name="Magnabosco C."/>
            <person name="Momper L."/>
            <person name="Gold D.A."/>
            <person name="Bosak T."/>
            <person name="Fournier G.P."/>
        </authorList>
    </citation>
    <scope>NUCLEOTIDE SEQUENCE [LARGE SCALE GENOMIC DNA]</scope>
    <source>
        <strain evidence="1 2">CCALA 016</strain>
    </source>
</reference>
<dbReference type="Proteomes" id="UP000239001">
    <property type="component" value="Unassembled WGS sequence"/>
</dbReference>
<proteinExistence type="predicted"/>
<evidence type="ECO:0000313" key="1">
    <source>
        <dbReference type="EMBL" id="PSF37390.1"/>
    </source>
</evidence>
<dbReference type="AlphaFoldDB" id="A0A2T1LYC3"/>
<name>A0A2T1LYC3_9CHRO</name>
<organism evidence="1 2">
    <name type="scientific">Aphanothece hegewaldii CCALA 016</name>
    <dbReference type="NCBI Taxonomy" id="2107694"/>
    <lineage>
        <taxon>Bacteria</taxon>
        <taxon>Bacillati</taxon>
        <taxon>Cyanobacteriota</taxon>
        <taxon>Cyanophyceae</taxon>
        <taxon>Oscillatoriophycideae</taxon>
        <taxon>Chroococcales</taxon>
        <taxon>Aphanothecaceae</taxon>
        <taxon>Aphanothece</taxon>
    </lineage>
</organism>
<comment type="caution">
    <text evidence="1">The sequence shown here is derived from an EMBL/GenBank/DDBJ whole genome shotgun (WGS) entry which is preliminary data.</text>
</comment>
<dbReference type="RefSeq" id="WP_106456872.1">
    <property type="nucleotide sequence ID" value="NZ_PXOH01000009.1"/>
</dbReference>
<dbReference type="OrthoDB" id="573064at2"/>
<reference evidence="1 2" key="2">
    <citation type="submission" date="2018-03" db="EMBL/GenBank/DDBJ databases">
        <authorList>
            <person name="Keele B.F."/>
        </authorList>
    </citation>
    <scope>NUCLEOTIDE SEQUENCE [LARGE SCALE GENOMIC DNA]</scope>
    <source>
        <strain evidence="1 2">CCALA 016</strain>
    </source>
</reference>
<sequence>MITESSTEAMTDEEWEIAHAIAHSLSKEQLRIDAKSDGIVNEFKKTISYFSSLSHREDAQTHFLRYIKILVENAENIGHSNQTFDYYRSLEKIYRKYLQDAQVDTIKLLKIIGWSSRLFRYYKYNPIAEVLFTPLKKHQFKVDDLLDARVVKKNSKGSKVTYEIQENQYYEKETKNFAVIPESGLVKVRIVSLNLDESINHVKFVK</sequence>
<accession>A0A2T1LYC3</accession>